<reference evidence="2 3" key="1">
    <citation type="submission" date="2024-01" db="EMBL/GenBank/DDBJ databases">
        <title>Comparative genomics of Cryptococcus and Kwoniella reveals pathogenesis evolution and contrasting modes of karyotype evolution via chromosome fusion or intercentromeric recombination.</title>
        <authorList>
            <person name="Coelho M.A."/>
            <person name="David-Palma M."/>
            <person name="Shea T."/>
            <person name="Bowers K."/>
            <person name="McGinley-Smith S."/>
            <person name="Mohammad A.W."/>
            <person name="Gnirke A."/>
            <person name="Yurkov A.M."/>
            <person name="Nowrousian M."/>
            <person name="Sun S."/>
            <person name="Cuomo C.A."/>
            <person name="Heitman J."/>
        </authorList>
    </citation>
    <scope>NUCLEOTIDE SEQUENCE [LARGE SCALE GENOMIC DNA]</scope>
    <source>
        <strain evidence="2">CBS 11374</strain>
    </source>
</reference>
<proteinExistence type="predicted"/>
<organism evidence="2 3">
    <name type="scientific">Kwoniella shivajii</name>
    <dbReference type="NCBI Taxonomy" id="564305"/>
    <lineage>
        <taxon>Eukaryota</taxon>
        <taxon>Fungi</taxon>
        <taxon>Dikarya</taxon>
        <taxon>Basidiomycota</taxon>
        <taxon>Agaricomycotina</taxon>
        <taxon>Tremellomycetes</taxon>
        <taxon>Tremellales</taxon>
        <taxon>Cryptococcaceae</taxon>
        <taxon>Kwoniella</taxon>
    </lineage>
</organism>
<dbReference type="GeneID" id="87956540"/>
<feature type="compositionally biased region" description="Polar residues" evidence="1">
    <location>
        <begin position="13"/>
        <end position="27"/>
    </location>
</feature>
<keyword evidence="3" id="KW-1185">Reference proteome</keyword>
<name>A0ABZ1D0U2_9TREE</name>
<gene>
    <name evidence="2" type="ORF">IL334_004409</name>
</gene>
<feature type="region of interest" description="Disordered" evidence="1">
    <location>
        <begin position="1"/>
        <end position="27"/>
    </location>
</feature>
<evidence type="ECO:0000313" key="2">
    <source>
        <dbReference type="EMBL" id="WRT67438.1"/>
    </source>
</evidence>
<dbReference type="EMBL" id="CP141885">
    <property type="protein sequence ID" value="WRT67438.1"/>
    <property type="molecule type" value="Genomic_DNA"/>
</dbReference>
<evidence type="ECO:0000256" key="1">
    <source>
        <dbReference type="SAM" id="MobiDB-lite"/>
    </source>
</evidence>
<dbReference type="RefSeq" id="XP_062792178.1">
    <property type="nucleotide sequence ID" value="XM_062936127.1"/>
</dbReference>
<dbReference type="Proteomes" id="UP001329825">
    <property type="component" value="Chromosome 5"/>
</dbReference>
<evidence type="ECO:0000313" key="3">
    <source>
        <dbReference type="Proteomes" id="UP001329825"/>
    </source>
</evidence>
<accession>A0ABZ1D0U2</accession>
<protein>
    <submittedName>
        <fullName evidence="2">Uncharacterized protein</fullName>
    </submittedName>
</protein>
<sequence length="134" mass="14856">MIKSRLPPLTGIGSPSNESASATGSSKAYTDFRETCKNLMNERGLWACKFDHIEPFSGDGEAEMNQSWEAAKTASQAWHDTIRSGTNIKPGATVNHIEAFEWFTRESNEIEPSKEFMSTMISIAPSFFTIDDAQ</sequence>